<sequence>MYQVIRMYGDFEPWWFLDGWEEHITSNKEYDSYEEALQDYKRQWVYLSEQFPMKKSRGGLMVAFWTPEDRYWCDECDEYLQHYHSLILIEAKENLPAGLQRKAKGRRPRFCKMKNKIS</sequence>
<evidence type="ECO:0000313" key="6">
    <source>
        <dbReference type="Proteomes" id="UP000297747"/>
    </source>
</evidence>
<evidence type="ECO:0000313" key="3">
    <source>
        <dbReference type="EMBL" id="TFU31415.1"/>
    </source>
</evidence>
<dbReference type="AlphaFoldDB" id="A0A1Q8EF23"/>
<dbReference type="EMBL" id="MSJL01000006">
    <property type="protein sequence ID" value="OLF50397.1"/>
    <property type="molecule type" value="Genomic_DNA"/>
</dbReference>
<evidence type="ECO:0000313" key="1">
    <source>
        <dbReference type="EMBL" id="OLF50397.1"/>
    </source>
</evidence>
<accession>A0A1Q8EF23</accession>
<evidence type="ECO:0000313" key="5">
    <source>
        <dbReference type="Proteomes" id="UP000255213"/>
    </source>
</evidence>
<name>A0A1Q8EF23_STRAI</name>
<reference evidence="2 5" key="3">
    <citation type="submission" date="2018-06" db="EMBL/GenBank/DDBJ databases">
        <authorList>
            <consortium name="Pathogen Informatics"/>
            <person name="Doyle S."/>
        </authorList>
    </citation>
    <scope>NUCLEOTIDE SEQUENCE [LARGE SCALE GENOMIC DNA]</scope>
    <source>
        <strain evidence="2 5">NCTC12957</strain>
    </source>
</reference>
<dbReference type="RefSeq" id="WP_075098562.1">
    <property type="nucleotide sequence ID" value="NZ_CAKOCW010000019.1"/>
</dbReference>
<reference evidence="4" key="2">
    <citation type="submission" date="2016-12" db="EMBL/GenBank/DDBJ databases">
        <authorList>
            <person name="Gulvik C.A."/>
        </authorList>
    </citation>
    <scope>NUCLEOTIDE SEQUENCE [LARGE SCALE GENOMIC DNA]</scope>
    <source>
        <strain evidence="4">ATCC 51725</strain>
    </source>
</reference>
<evidence type="ECO:0000313" key="2">
    <source>
        <dbReference type="EMBL" id="SUN06273.1"/>
    </source>
</evidence>
<protein>
    <submittedName>
        <fullName evidence="2">DNA binding protein</fullName>
    </submittedName>
    <submittedName>
        <fullName evidence="3">DUF1033 family protein</fullName>
    </submittedName>
    <submittedName>
        <fullName evidence="1">Superoxide dismutase</fullName>
    </submittedName>
</protein>
<dbReference type="InterPro" id="IPR010434">
    <property type="entry name" value="DUF1033"/>
</dbReference>
<dbReference type="OrthoDB" id="2389779at2"/>
<dbReference type="EMBL" id="UHEN01000001">
    <property type="protein sequence ID" value="SUN06273.1"/>
    <property type="molecule type" value="Genomic_DNA"/>
</dbReference>
<organism evidence="1 4">
    <name type="scientific">Streptococcus acidominimus</name>
    <dbReference type="NCBI Taxonomy" id="1326"/>
    <lineage>
        <taxon>Bacteria</taxon>
        <taxon>Bacillati</taxon>
        <taxon>Bacillota</taxon>
        <taxon>Bacilli</taxon>
        <taxon>Lactobacillales</taxon>
        <taxon>Streptococcaceae</taxon>
        <taxon>Streptococcus</taxon>
    </lineage>
</organism>
<dbReference type="Pfam" id="PF06279">
    <property type="entry name" value="DUF1033"/>
    <property type="match status" value="1"/>
</dbReference>
<reference evidence="3 6" key="4">
    <citation type="submission" date="2019-03" db="EMBL/GenBank/DDBJ databases">
        <title>Diversity of the mouse oral microbiome.</title>
        <authorList>
            <person name="Joseph S."/>
            <person name="Aduse-Opoku J."/>
            <person name="Curtis M."/>
            <person name="Wade W."/>
            <person name="Hashim A."/>
        </authorList>
    </citation>
    <scope>NUCLEOTIDE SEQUENCE [LARGE SCALE GENOMIC DNA]</scope>
    <source>
        <strain evidence="3 6">HT4</strain>
    </source>
</reference>
<reference evidence="1" key="1">
    <citation type="submission" date="2016-12" db="EMBL/GenBank/DDBJ databases">
        <authorList>
            <person name="Song W.-J."/>
            <person name="Kurnit D.M."/>
        </authorList>
    </citation>
    <scope>NUCLEOTIDE SEQUENCE [LARGE SCALE GENOMIC DNA]</scope>
    <source>
        <strain evidence="1">ATCC 51725</strain>
    </source>
</reference>
<keyword evidence="4" id="KW-1185">Reference proteome</keyword>
<dbReference type="Proteomes" id="UP000255213">
    <property type="component" value="Unassembled WGS sequence"/>
</dbReference>
<dbReference type="Proteomes" id="UP000297747">
    <property type="component" value="Unassembled WGS sequence"/>
</dbReference>
<proteinExistence type="predicted"/>
<gene>
    <name evidence="1" type="ORF">BU200_01960</name>
    <name evidence="3" type="ORF">E4U01_02600</name>
    <name evidence="2" type="ORF">NCTC12957_00554</name>
</gene>
<evidence type="ECO:0000313" key="4">
    <source>
        <dbReference type="Proteomes" id="UP000186437"/>
    </source>
</evidence>
<dbReference type="Proteomes" id="UP000186437">
    <property type="component" value="Unassembled WGS sequence"/>
</dbReference>
<dbReference type="EMBL" id="SPQA01000005">
    <property type="protein sequence ID" value="TFU31415.1"/>
    <property type="molecule type" value="Genomic_DNA"/>
</dbReference>